<keyword evidence="16" id="KW-1185">Reference proteome</keyword>
<reference evidence="15 16" key="1">
    <citation type="submission" date="2010-10" db="EMBL/GenBank/DDBJ databases">
        <authorList>
            <person name="Durkin A.S."/>
            <person name="Madupu R."/>
            <person name="Torralba M."/>
            <person name="Gillis M."/>
            <person name="Methe B."/>
            <person name="Sutton G."/>
            <person name="Nelson K.E."/>
        </authorList>
    </citation>
    <scope>NUCLEOTIDE SEQUENCE [LARGE SCALE GENOMIC DNA]</scope>
    <source>
        <strain evidence="15 16">ACS-139-V-Col8</strain>
    </source>
</reference>
<dbReference type="FunFam" id="3.40.1440.60:FF:000001">
    <property type="entry name" value="Primosomal protein N"/>
    <property type="match status" value="1"/>
</dbReference>
<sequence length="803" mass="92161">MIGKIIVDIPVAQVNRPFDYKIPKKFEALIQVGMRVKVPFGSRHLLGFVVELVDETNFDGKLKEISALLDYQPFLNQELISLAHQLAHDLQVFEISMLEAMLPNMLRVKYETRILIHDRQSFEAEMGILAQEAITKEDLEAKLSAYRIRKLVDQGIIELEYHVVDQTSQKYIKMVEPLLDQTGYQAILDNTPANYRNLRALLNYLRDVDDKQAIPAKSVMTDTKIDYQVLKRAQDKGWLRLNQVQAYRDPLKHLDLERSQKQDLKPEQLRAYETIALAIDTEKNDTFLVEGVTGSGKTEVYLQLIDRVVEKGQTALLLVPEISLTPQMVERVVGRFGQGVAVLHSGLSTAERYDEWRRILKHEAKIVVGARSSVFAPLENIGIIIMDEEHESTYKQSDNPRYHARQVAKLRAKYHHCPLVLGSATPSIESRTRAQVGNYHLITMKDRVNQAPLPPVQIVDMSQMLAQETLDEFSPLLKEAIQTRLDKQEQIILLLNRRGYSSYLMCRECGHVIQCPRCDISLTYHKHDAKLKCHYCDYREQVPQTCPQCGSRHLRGHGLGTQKVYESLQSLFPQARILRMDNDTTRRKGQHEQILNQFGQGQADILLGTQMIAKGLDFEKVTLVGVINADTSLNLPDFRAAEKSFQLLTQVAGRTGRGAYQGQVIIQTYNPQHYVLHFAQKHDYEGFYYYEMQRRHMAAYPPYYFMTLITVSSKYEGKALRKVYELKSQLNQSITGTNRDFILLGPSQSGIAKINNQYYFQLLLKYKQKSQIDQALDIILESNQSEVKNGIYVTIDNDPLFFM</sequence>
<keyword evidence="10 12" id="KW-0413">Isomerase</keyword>
<dbReference type="GO" id="GO:0003677">
    <property type="term" value="F:DNA binding"/>
    <property type="evidence" value="ECO:0007669"/>
    <property type="project" value="UniProtKB-UniRule"/>
</dbReference>
<comment type="catalytic activity">
    <reaction evidence="12">
        <text>Couples ATP hydrolysis with the unwinding of duplex DNA by translocating in the 3'-5' direction.</text>
        <dbReference type="EC" id="5.6.2.4"/>
    </reaction>
</comment>
<dbReference type="Pfam" id="PF17764">
    <property type="entry name" value="PriA_3primeBD"/>
    <property type="match status" value="1"/>
</dbReference>
<dbReference type="InterPro" id="IPR001650">
    <property type="entry name" value="Helicase_C-like"/>
</dbReference>
<dbReference type="InterPro" id="IPR040498">
    <property type="entry name" value="PriA_CRR"/>
</dbReference>
<feature type="binding site" evidence="12">
    <location>
        <position position="549"/>
    </location>
    <ligand>
        <name>Zn(2+)</name>
        <dbReference type="ChEBI" id="CHEBI:29105"/>
        <label>1</label>
    </ligand>
</feature>
<evidence type="ECO:0000259" key="13">
    <source>
        <dbReference type="PROSITE" id="PS51192"/>
    </source>
</evidence>
<dbReference type="GO" id="GO:1990077">
    <property type="term" value="C:primosome complex"/>
    <property type="evidence" value="ECO:0007669"/>
    <property type="project" value="UniProtKB-UniRule"/>
</dbReference>
<comment type="function">
    <text evidence="12">Initiates the restart of stalled replication forks, which reloads the replicative helicase on sites other than the origin of replication. Recognizes and binds to abandoned replication forks and remodels them to uncover a helicase loading site. Promotes assembly of the primosome at these replication forks.</text>
</comment>
<keyword evidence="4 12" id="KW-0547">Nucleotide-binding</keyword>
<dbReference type="SUPFAM" id="SSF52540">
    <property type="entry name" value="P-loop containing nucleoside triphosphate hydrolases"/>
    <property type="match status" value="1"/>
</dbReference>
<dbReference type="GO" id="GO:0006270">
    <property type="term" value="P:DNA replication initiation"/>
    <property type="evidence" value="ECO:0007669"/>
    <property type="project" value="TreeGrafter"/>
</dbReference>
<dbReference type="GO" id="GO:0008270">
    <property type="term" value="F:zinc ion binding"/>
    <property type="evidence" value="ECO:0007669"/>
    <property type="project" value="UniProtKB-UniRule"/>
</dbReference>
<dbReference type="Gene3D" id="3.40.50.300">
    <property type="entry name" value="P-loop containing nucleotide triphosphate hydrolases"/>
    <property type="match status" value="2"/>
</dbReference>
<evidence type="ECO:0000313" key="16">
    <source>
        <dbReference type="Proteomes" id="UP000005990"/>
    </source>
</evidence>
<protein>
    <recommendedName>
        <fullName evidence="12">Replication restart protein PriA</fullName>
    </recommendedName>
    <alternativeName>
        <fullName evidence="12">ATP-dependent DNA helicase PriA</fullName>
        <ecNumber evidence="12">5.6.2.4</ecNumber>
    </alternativeName>
    <alternativeName>
        <fullName evidence="12">DNA 3'-5' helicase PriA</fullName>
    </alternativeName>
</protein>
<evidence type="ECO:0000259" key="14">
    <source>
        <dbReference type="PROSITE" id="PS51194"/>
    </source>
</evidence>
<evidence type="ECO:0000256" key="7">
    <source>
        <dbReference type="ARBA" id="ARBA00022833"/>
    </source>
</evidence>
<keyword evidence="8 12" id="KW-0067">ATP-binding</keyword>
<evidence type="ECO:0000256" key="9">
    <source>
        <dbReference type="ARBA" id="ARBA00023125"/>
    </source>
</evidence>
<dbReference type="Pfam" id="PF00271">
    <property type="entry name" value="Helicase_C"/>
    <property type="match status" value="1"/>
</dbReference>
<proteinExistence type="inferred from homology"/>
<dbReference type="PANTHER" id="PTHR30580">
    <property type="entry name" value="PRIMOSOMAL PROTEIN N"/>
    <property type="match status" value="1"/>
</dbReference>
<dbReference type="SMART" id="SM00490">
    <property type="entry name" value="HELICc"/>
    <property type="match status" value="1"/>
</dbReference>
<feature type="binding site" evidence="12">
    <location>
        <position position="546"/>
    </location>
    <ligand>
        <name>Zn(2+)</name>
        <dbReference type="ChEBI" id="CHEBI:29105"/>
        <label>1</label>
    </ligand>
</feature>
<evidence type="ECO:0000256" key="12">
    <source>
        <dbReference type="HAMAP-Rule" id="MF_00983"/>
    </source>
</evidence>
<dbReference type="InterPro" id="IPR041222">
    <property type="entry name" value="PriA_3primeBD"/>
</dbReference>
<dbReference type="InterPro" id="IPR014001">
    <property type="entry name" value="Helicase_ATP-bd"/>
</dbReference>
<comment type="caution">
    <text evidence="15">The sequence shown here is derived from an EMBL/GenBank/DDBJ whole genome shotgun (WGS) entry which is preliminary data.</text>
</comment>
<feature type="binding site" evidence="12">
    <location>
        <position position="518"/>
    </location>
    <ligand>
        <name>Zn(2+)</name>
        <dbReference type="ChEBI" id="CHEBI:29105"/>
        <label>2</label>
    </ligand>
</feature>
<evidence type="ECO:0000256" key="11">
    <source>
        <dbReference type="ARBA" id="ARBA00048988"/>
    </source>
</evidence>
<evidence type="ECO:0000256" key="5">
    <source>
        <dbReference type="ARBA" id="ARBA00022801"/>
    </source>
</evidence>
<dbReference type="EMBL" id="AENN01000015">
    <property type="protein sequence ID" value="EFR31093.1"/>
    <property type="molecule type" value="Genomic_DNA"/>
</dbReference>
<dbReference type="SMART" id="SM00487">
    <property type="entry name" value="DEXDc"/>
    <property type="match status" value="1"/>
</dbReference>
<feature type="binding site" evidence="12">
    <location>
        <position position="533"/>
    </location>
    <ligand>
        <name>Zn(2+)</name>
        <dbReference type="ChEBI" id="CHEBI:29105"/>
        <label>2</label>
    </ligand>
</feature>
<accession>E4KNY2</accession>
<dbReference type="PANTHER" id="PTHR30580:SF0">
    <property type="entry name" value="PRIMOSOMAL PROTEIN N"/>
    <property type="match status" value="1"/>
</dbReference>
<feature type="domain" description="Helicase C-terminal" evidence="14">
    <location>
        <begin position="541"/>
        <end position="695"/>
    </location>
</feature>
<dbReference type="PROSITE" id="PS51192">
    <property type="entry name" value="HELICASE_ATP_BIND_1"/>
    <property type="match status" value="1"/>
</dbReference>
<feature type="binding site" evidence="12">
    <location>
        <position position="515"/>
    </location>
    <ligand>
        <name>Zn(2+)</name>
        <dbReference type="ChEBI" id="CHEBI:29105"/>
        <label>2</label>
    </ligand>
</feature>
<dbReference type="FunFam" id="3.40.50.300:FF:000489">
    <property type="entry name" value="Primosome assembly protein PriA"/>
    <property type="match status" value="1"/>
</dbReference>
<keyword evidence="3 12" id="KW-0479">Metal-binding</keyword>
<dbReference type="InterPro" id="IPR042115">
    <property type="entry name" value="PriA_3primeBD_sf"/>
</dbReference>
<keyword evidence="9 12" id="KW-0238">DNA-binding</keyword>
<keyword evidence="1 12" id="KW-0639">Primosome</keyword>
<dbReference type="CDD" id="cd18804">
    <property type="entry name" value="SF2_C_priA"/>
    <property type="match status" value="1"/>
</dbReference>
<dbReference type="Proteomes" id="UP000005990">
    <property type="component" value="Unassembled WGS sequence"/>
</dbReference>
<feature type="binding site" evidence="12">
    <location>
        <position position="536"/>
    </location>
    <ligand>
        <name>Zn(2+)</name>
        <dbReference type="ChEBI" id="CHEBI:29105"/>
        <label>2</label>
    </ligand>
</feature>
<gene>
    <name evidence="12 15" type="primary">priA</name>
    <name evidence="15" type="ORF">HMPREF9257_1264</name>
</gene>
<evidence type="ECO:0000256" key="10">
    <source>
        <dbReference type="ARBA" id="ARBA00023235"/>
    </source>
</evidence>
<feature type="binding site" evidence="12">
    <location>
        <position position="509"/>
    </location>
    <ligand>
        <name>Zn(2+)</name>
        <dbReference type="ChEBI" id="CHEBI:29105"/>
        <label>1</label>
    </ligand>
</feature>
<dbReference type="Pfam" id="PF00270">
    <property type="entry name" value="DEAD"/>
    <property type="match status" value="1"/>
</dbReference>
<evidence type="ECO:0000313" key="15">
    <source>
        <dbReference type="EMBL" id="EFR31093.1"/>
    </source>
</evidence>
<dbReference type="NCBIfam" id="TIGR00595">
    <property type="entry name" value="priA"/>
    <property type="match status" value="1"/>
</dbReference>
<dbReference type="Pfam" id="PF18074">
    <property type="entry name" value="PriA_C"/>
    <property type="match status" value="1"/>
</dbReference>
<dbReference type="CDD" id="cd17929">
    <property type="entry name" value="DEXHc_priA"/>
    <property type="match status" value="1"/>
</dbReference>
<dbReference type="AlphaFoldDB" id="E4KNY2"/>
<feature type="binding site" evidence="12">
    <location>
        <position position="506"/>
    </location>
    <ligand>
        <name>Zn(2+)</name>
        <dbReference type="ChEBI" id="CHEBI:29105"/>
        <label>1</label>
    </ligand>
</feature>
<dbReference type="GO" id="GO:0006269">
    <property type="term" value="P:DNA replication, synthesis of primer"/>
    <property type="evidence" value="ECO:0007669"/>
    <property type="project" value="UniProtKB-KW"/>
</dbReference>
<keyword evidence="7 12" id="KW-0862">Zinc</keyword>
<dbReference type="GO" id="GO:0006302">
    <property type="term" value="P:double-strand break repair"/>
    <property type="evidence" value="ECO:0007669"/>
    <property type="project" value="InterPro"/>
</dbReference>
<dbReference type="EC" id="5.6.2.4" evidence="12"/>
<evidence type="ECO:0000256" key="8">
    <source>
        <dbReference type="ARBA" id="ARBA00022840"/>
    </source>
</evidence>
<dbReference type="InterPro" id="IPR041236">
    <property type="entry name" value="PriA_C"/>
</dbReference>
<dbReference type="RefSeq" id="WP_006418296.1">
    <property type="nucleotide sequence ID" value="NZ_AENN01000015.1"/>
</dbReference>
<dbReference type="NCBIfam" id="NF004066">
    <property type="entry name" value="PRK05580.1-3"/>
    <property type="match status" value="1"/>
</dbReference>
<dbReference type="InterPro" id="IPR027417">
    <property type="entry name" value="P-loop_NTPase"/>
</dbReference>
<dbReference type="HAMAP" id="MF_00983">
    <property type="entry name" value="PriA"/>
    <property type="match status" value="1"/>
</dbReference>
<comment type="cofactor">
    <cofactor evidence="12">
        <name>Zn(2+)</name>
        <dbReference type="ChEBI" id="CHEBI:29105"/>
    </cofactor>
    <text evidence="12">Binds 2 zinc ions per subunit.</text>
</comment>
<evidence type="ECO:0000256" key="4">
    <source>
        <dbReference type="ARBA" id="ARBA00022741"/>
    </source>
</evidence>
<dbReference type="Gene3D" id="3.40.1440.60">
    <property type="entry name" value="PriA, 3(prime) DNA-binding domain"/>
    <property type="match status" value="1"/>
</dbReference>
<dbReference type="PROSITE" id="PS51194">
    <property type="entry name" value="HELICASE_CTER"/>
    <property type="match status" value="1"/>
</dbReference>
<evidence type="ECO:0000256" key="6">
    <source>
        <dbReference type="ARBA" id="ARBA00022806"/>
    </source>
</evidence>
<dbReference type="GO" id="GO:0005524">
    <property type="term" value="F:ATP binding"/>
    <property type="evidence" value="ECO:0007669"/>
    <property type="project" value="UniProtKB-UniRule"/>
</dbReference>
<dbReference type="InterPro" id="IPR011545">
    <property type="entry name" value="DEAD/DEAH_box_helicase_dom"/>
</dbReference>
<evidence type="ECO:0000256" key="2">
    <source>
        <dbReference type="ARBA" id="ARBA00022705"/>
    </source>
</evidence>
<dbReference type="InterPro" id="IPR005259">
    <property type="entry name" value="PriA"/>
</dbReference>
<keyword evidence="2 12" id="KW-0235">DNA replication</keyword>
<dbReference type="eggNOG" id="COG1198">
    <property type="taxonomic scope" value="Bacteria"/>
</dbReference>
<keyword evidence="6 12" id="KW-0347">Helicase</keyword>
<feature type="domain" description="Helicase ATP-binding" evidence="13">
    <location>
        <begin position="278"/>
        <end position="444"/>
    </location>
</feature>
<dbReference type="STRING" id="908337.HMPREF9257_1264"/>
<evidence type="ECO:0000256" key="1">
    <source>
        <dbReference type="ARBA" id="ARBA00022515"/>
    </source>
</evidence>
<comment type="subunit">
    <text evidence="12">Component of the replication restart primosome.</text>
</comment>
<dbReference type="Pfam" id="PF18319">
    <property type="entry name" value="Zn_ribbon_PriA"/>
    <property type="match status" value="1"/>
</dbReference>
<keyword evidence="5 12" id="KW-0378">Hydrolase</keyword>
<organism evidence="15 16">
    <name type="scientific">Eremococcus coleocola ACS-139-V-Col8</name>
    <dbReference type="NCBI Taxonomy" id="908337"/>
    <lineage>
        <taxon>Bacteria</taxon>
        <taxon>Bacillati</taxon>
        <taxon>Bacillota</taxon>
        <taxon>Bacilli</taxon>
        <taxon>Lactobacillales</taxon>
        <taxon>Aerococcaceae</taxon>
        <taxon>Eremococcus</taxon>
    </lineage>
</organism>
<evidence type="ECO:0000256" key="3">
    <source>
        <dbReference type="ARBA" id="ARBA00022723"/>
    </source>
</evidence>
<dbReference type="GO" id="GO:0006310">
    <property type="term" value="P:DNA recombination"/>
    <property type="evidence" value="ECO:0007669"/>
    <property type="project" value="InterPro"/>
</dbReference>
<comment type="similarity">
    <text evidence="12">Belongs to the helicase family. PriA subfamily.</text>
</comment>
<name>E4KNY2_9LACT</name>
<comment type="catalytic activity">
    <reaction evidence="11 12">
        <text>ATP + H2O = ADP + phosphate + H(+)</text>
        <dbReference type="Rhea" id="RHEA:13065"/>
        <dbReference type="ChEBI" id="CHEBI:15377"/>
        <dbReference type="ChEBI" id="CHEBI:15378"/>
        <dbReference type="ChEBI" id="CHEBI:30616"/>
        <dbReference type="ChEBI" id="CHEBI:43474"/>
        <dbReference type="ChEBI" id="CHEBI:456216"/>
        <dbReference type="EC" id="5.6.2.4"/>
    </reaction>
</comment>
<dbReference type="GO" id="GO:0043138">
    <property type="term" value="F:3'-5' DNA helicase activity"/>
    <property type="evidence" value="ECO:0007669"/>
    <property type="project" value="UniProtKB-EC"/>
</dbReference>
<dbReference type="GO" id="GO:0016887">
    <property type="term" value="F:ATP hydrolysis activity"/>
    <property type="evidence" value="ECO:0007669"/>
    <property type="project" value="RHEA"/>
</dbReference>
<dbReference type="OrthoDB" id="9759544at2"/>